<name>A0A6V7KYJ8_9HYME</name>
<gene>
    <name evidence="2" type="ORF">BBRV_LOCUS89802</name>
</gene>
<evidence type="ECO:0000313" key="2">
    <source>
        <dbReference type="EMBL" id="CAD1568061.1"/>
    </source>
</evidence>
<organism evidence="2">
    <name type="scientific">Bracon brevicornis</name>
    <dbReference type="NCBI Taxonomy" id="1563983"/>
    <lineage>
        <taxon>Eukaryota</taxon>
        <taxon>Metazoa</taxon>
        <taxon>Ecdysozoa</taxon>
        <taxon>Arthropoda</taxon>
        <taxon>Hexapoda</taxon>
        <taxon>Insecta</taxon>
        <taxon>Pterygota</taxon>
        <taxon>Neoptera</taxon>
        <taxon>Endopterygota</taxon>
        <taxon>Hymenoptera</taxon>
        <taxon>Apocrita</taxon>
        <taxon>Ichneumonoidea</taxon>
        <taxon>Braconidae</taxon>
        <taxon>Braconinae</taxon>
        <taxon>Bracon</taxon>
    </lineage>
</organism>
<feature type="region of interest" description="Disordered" evidence="1">
    <location>
        <begin position="290"/>
        <end position="322"/>
    </location>
</feature>
<dbReference type="AlphaFoldDB" id="A0A6V7KYJ8"/>
<dbReference type="EMBL" id="CADCXW020000327">
    <property type="protein sequence ID" value="CAD1568061.1"/>
    <property type="molecule type" value="Genomic_DNA"/>
</dbReference>
<proteinExistence type="predicted"/>
<evidence type="ECO:0000256" key="1">
    <source>
        <dbReference type="SAM" id="MobiDB-lite"/>
    </source>
</evidence>
<protein>
    <submittedName>
        <fullName evidence="2">Uncharacterized protein</fullName>
    </submittedName>
</protein>
<feature type="region of interest" description="Disordered" evidence="1">
    <location>
        <begin position="239"/>
        <end position="266"/>
    </location>
</feature>
<accession>A0A6V7KYJ8</accession>
<sequence length="322" mass="36703">MPPIWSSSERPISVRTVWVDGIRHAILTHDDPLINIKNRTRPQTSIPPTKPKIFPPNYVCREALRTPDSLDNCFVNHHVVVNKKDREIDKKHVIRRQSAPINRITSPLNLDLNGILKVTCDSGDSSKINSGRSCDHIVEEITEQSCEEDFNDNNKNCVTYHEDDNSENNDINPLSERVLQWMDMSGRVKSYSERDEFLKNTLANRKALVRAKVSSFRRQNSGICRDIVTAHNYKLIPTKKSEDSEDEPKVELKKDSPRIDSKTESKSIVPLHNNKSIWSPLGRPQLHIFMPDLNSSGEDTSSQDSLTIEEQVEDNLISTNSL</sequence>
<feature type="compositionally biased region" description="Polar residues" evidence="1">
    <location>
        <begin position="293"/>
        <end position="308"/>
    </location>
</feature>
<feature type="compositionally biased region" description="Basic and acidic residues" evidence="1">
    <location>
        <begin position="239"/>
        <end position="265"/>
    </location>
</feature>
<reference evidence="2" key="1">
    <citation type="submission" date="2020-07" db="EMBL/GenBank/DDBJ databases">
        <authorList>
            <person name="Ferguson B K."/>
        </authorList>
    </citation>
    <scope>NUCLEOTIDE SEQUENCE</scope>
    <source>
        <strain evidence="2">L06</strain>
    </source>
</reference>